<dbReference type="STRING" id="504805.SAMN05421505_120122"/>
<dbReference type="GO" id="GO:0003676">
    <property type="term" value="F:nucleic acid binding"/>
    <property type="evidence" value="ECO:0007669"/>
    <property type="project" value="InterPro"/>
</dbReference>
<keyword evidence="2" id="KW-1185">Reference proteome</keyword>
<gene>
    <name evidence="1" type="ORF">SAMN05421505_120122</name>
</gene>
<evidence type="ECO:0000313" key="2">
    <source>
        <dbReference type="Proteomes" id="UP000198923"/>
    </source>
</evidence>
<accession>A0A1G8EJ33</accession>
<dbReference type="InterPro" id="IPR036397">
    <property type="entry name" value="RNaseH_sf"/>
</dbReference>
<dbReference type="EMBL" id="FNCN01000020">
    <property type="protein sequence ID" value="SDH69877.1"/>
    <property type="molecule type" value="Genomic_DNA"/>
</dbReference>
<evidence type="ECO:0000313" key="1">
    <source>
        <dbReference type="EMBL" id="SDH69877.1"/>
    </source>
</evidence>
<sequence length="104" mass="11317">MIARLVEAFVAATPEPELWAYYGSYDFVALCQLYGRMIDLPAGFPMSVHDLKQEHARLGSPALPTQTIGHHNALADAHHNKLVGEFLTSLSATNPAASTGQELR</sequence>
<proteinExistence type="predicted"/>
<dbReference type="RefSeq" id="WP_245691220.1">
    <property type="nucleotide sequence ID" value="NZ_FNCN01000020.1"/>
</dbReference>
<organism evidence="1 2">
    <name type="scientific">Sinosporangium album</name>
    <dbReference type="NCBI Taxonomy" id="504805"/>
    <lineage>
        <taxon>Bacteria</taxon>
        <taxon>Bacillati</taxon>
        <taxon>Actinomycetota</taxon>
        <taxon>Actinomycetes</taxon>
        <taxon>Streptosporangiales</taxon>
        <taxon>Streptosporangiaceae</taxon>
        <taxon>Sinosporangium</taxon>
    </lineage>
</organism>
<dbReference type="AlphaFoldDB" id="A0A1G8EJ33"/>
<protein>
    <submittedName>
        <fullName evidence="1">Uncharacterized protein</fullName>
    </submittedName>
</protein>
<dbReference type="Proteomes" id="UP000198923">
    <property type="component" value="Unassembled WGS sequence"/>
</dbReference>
<name>A0A1G8EJ33_9ACTN</name>
<reference evidence="1 2" key="1">
    <citation type="submission" date="2016-10" db="EMBL/GenBank/DDBJ databases">
        <authorList>
            <person name="de Groot N.N."/>
        </authorList>
    </citation>
    <scope>NUCLEOTIDE SEQUENCE [LARGE SCALE GENOMIC DNA]</scope>
    <source>
        <strain evidence="1 2">CPCC 201354</strain>
    </source>
</reference>
<dbReference type="Gene3D" id="3.30.420.10">
    <property type="entry name" value="Ribonuclease H-like superfamily/Ribonuclease H"/>
    <property type="match status" value="1"/>
</dbReference>